<dbReference type="OrthoDB" id="9791073at2"/>
<dbReference type="SUPFAM" id="SSF56784">
    <property type="entry name" value="HAD-like"/>
    <property type="match status" value="1"/>
</dbReference>
<name>A0A2M9G2A9_9PROT</name>
<sequence>MTVDVIDHIAPLAERHDAFLFDLWGVVHNGIEAYPGALRTLAALTAQGKRVLLLSNAPRLGTVVDPFLARMGVPREHYDRVVASGDLVRAALESGAVDVGRRFLFWGKGPDRTITEGLDLEETDSLGDADFILCGGLNNDETETVDDYAGALAQAKNRGLPMVCANPDYEVMRGHEMLPCAGALAQAYQDIGGKVHWFGKPYGVAYDYCRHELGDIAPDRMLAVGDTLRTDIAGATAAGIAGVLVTGGIHAREVMAEGRLDEAALIRICAAADLWPVAAMTQLEW</sequence>
<dbReference type="Proteomes" id="UP000229498">
    <property type="component" value="Unassembled WGS sequence"/>
</dbReference>
<proteinExistence type="predicted"/>
<dbReference type="PANTHER" id="PTHR19288:SF90">
    <property type="entry name" value="OS08G0542600 PROTEIN"/>
    <property type="match status" value="1"/>
</dbReference>
<dbReference type="GO" id="GO:0005737">
    <property type="term" value="C:cytoplasm"/>
    <property type="evidence" value="ECO:0007669"/>
    <property type="project" value="TreeGrafter"/>
</dbReference>
<dbReference type="CDD" id="cd07525">
    <property type="entry name" value="HAD_like"/>
    <property type="match status" value="1"/>
</dbReference>
<dbReference type="NCBIfam" id="TIGR01459">
    <property type="entry name" value="HAD-SF-IIA-hyp4"/>
    <property type="match status" value="1"/>
</dbReference>
<dbReference type="InterPro" id="IPR036412">
    <property type="entry name" value="HAD-like_sf"/>
</dbReference>
<dbReference type="AlphaFoldDB" id="A0A2M9G2A9"/>
<dbReference type="InterPro" id="IPR006357">
    <property type="entry name" value="HAD-SF_hydro_IIA"/>
</dbReference>
<dbReference type="GO" id="GO:0016791">
    <property type="term" value="F:phosphatase activity"/>
    <property type="evidence" value="ECO:0007669"/>
    <property type="project" value="TreeGrafter"/>
</dbReference>
<evidence type="ECO:0000313" key="2">
    <source>
        <dbReference type="Proteomes" id="UP000229498"/>
    </source>
</evidence>
<keyword evidence="2" id="KW-1185">Reference proteome</keyword>
<comment type="caution">
    <text evidence="1">The sequence shown here is derived from an EMBL/GenBank/DDBJ whole genome shotgun (WGS) entry which is preliminary data.</text>
</comment>
<accession>A0A2M9G2A9</accession>
<dbReference type="InterPro" id="IPR023214">
    <property type="entry name" value="HAD_sf"/>
</dbReference>
<dbReference type="InterPro" id="IPR006356">
    <property type="entry name" value="HAD-SF_hydro_IIA_hyp3"/>
</dbReference>
<dbReference type="NCBIfam" id="TIGR01460">
    <property type="entry name" value="HAD-SF-IIA"/>
    <property type="match status" value="1"/>
</dbReference>
<keyword evidence="1" id="KW-0378">Hydrolase</keyword>
<dbReference type="RefSeq" id="WP_109793129.1">
    <property type="nucleotide sequence ID" value="NZ_PHIG01000031.1"/>
</dbReference>
<organism evidence="1 2">
    <name type="scientific">Minwuia thermotolerans</name>
    <dbReference type="NCBI Taxonomy" id="2056226"/>
    <lineage>
        <taxon>Bacteria</taxon>
        <taxon>Pseudomonadati</taxon>
        <taxon>Pseudomonadota</taxon>
        <taxon>Alphaproteobacteria</taxon>
        <taxon>Minwuiales</taxon>
        <taxon>Minwuiaceae</taxon>
        <taxon>Minwuia</taxon>
    </lineage>
</organism>
<dbReference type="Pfam" id="PF13344">
    <property type="entry name" value="Hydrolase_6"/>
    <property type="match status" value="1"/>
</dbReference>
<dbReference type="Pfam" id="PF13242">
    <property type="entry name" value="Hydrolase_like"/>
    <property type="match status" value="1"/>
</dbReference>
<protein>
    <submittedName>
        <fullName evidence="1">TIGR01459 family HAD-type hydrolase</fullName>
    </submittedName>
</protein>
<dbReference type="EMBL" id="PHIG01000031">
    <property type="protein sequence ID" value="PJK29852.1"/>
    <property type="molecule type" value="Genomic_DNA"/>
</dbReference>
<evidence type="ECO:0000313" key="1">
    <source>
        <dbReference type="EMBL" id="PJK29852.1"/>
    </source>
</evidence>
<gene>
    <name evidence="1" type="ORF">CVT23_08730</name>
</gene>
<dbReference type="PANTHER" id="PTHR19288">
    <property type="entry name" value="4-NITROPHENYLPHOSPHATASE-RELATED"/>
    <property type="match status" value="1"/>
</dbReference>
<reference evidence="1 2" key="1">
    <citation type="submission" date="2017-11" db="EMBL/GenBank/DDBJ databases">
        <title>Draft genome sequence of Rhizobiales bacterium SY3-13.</title>
        <authorList>
            <person name="Sun C."/>
        </authorList>
    </citation>
    <scope>NUCLEOTIDE SEQUENCE [LARGE SCALE GENOMIC DNA]</scope>
    <source>
        <strain evidence="1 2">SY3-13</strain>
    </source>
</reference>
<dbReference type="Gene3D" id="3.40.50.1000">
    <property type="entry name" value="HAD superfamily/HAD-like"/>
    <property type="match status" value="2"/>
</dbReference>